<evidence type="ECO:0000256" key="1">
    <source>
        <dbReference type="SAM" id="MobiDB-lite"/>
    </source>
</evidence>
<organism evidence="2 3">
    <name type="scientific">Synaphobranchus kaupii</name>
    <name type="common">Kaup's arrowtooth eel</name>
    <dbReference type="NCBI Taxonomy" id="118154"/>
    <lineage>
        <taxon>Eukaryota</taxon>
        <taxon>Metazoa</taxon>
        <taxon>Chordata</taxon>
        <taxon>Craniata</taxon>
        <taxon>Vertebrata</taxon>
        <taxon>Euteleostomi</taxon>
        <taxon>Actinopterygii</taxon>
        <taxon>Neopterygii</taxon>
        <taxon>Teleostei</taxon>
        <taxon>Anguilliformes</taxon>
        <taxon>Synaphobranchidae</taxon>
        <taxon>Synaphobranchus</taxon>
    </lineage>
</organism>
<dbReference type="EMBL" id="JAINUF010000013">
    <property type="protein sequence ID" value="KAJ8344091.1"/>
    <property type="molecule type" value="Genomic_DNA"/>
</dbReference>
<comment type="caution">
    <text evidence="2">The sequence shown here is derived from an EMBL/GenBank/DDBJ whole genome shotgun (WGS) entry which is preliminary data.</text>
</comment>
<name>A0A9Q1ES90_SYNKA</name>
<evidence type="ECO:0000313" key="2">
    <source>
        <dbReference type="EMBL" id="KAJ8344091.1"/>
    </source>
</evidence>
<evidence type="ECO:0000313" key="3">
    <source>
        <dbReference type="Proteomes" id="UP001152622"/>
    </source>
</evidence>
<feature type="region of interest" description="Disordered" evidence="1">
    <location>
        <begin position="128"/>
        <end position="150"/>
    </location>
</feature>
<sequence length="150" mass="15631">MIALMGRASAAVCHRNGRCRSDITAYGAGVRDLCSLLSVERGEGGRGGAGAGVGVQLIKAVIKRLLLALVLAMEDCGVSSEANAPHSPTRTVFTATRGTYSLPSETLGWFDSPELAVDAERSEIKGLCGTQEEKGRYSAPPGSAPHTFPL</sequence>
<accession>A0A9Q1ES90</accession>
<keyword evidence="3" id="KW-1185">Reference proteome</keyword>
<reference evidence="2" key="1">
    <citation type="journal article" date="2023" name="Science">
        <title>Genome structures resolve the early diversification of teleost fishes.</title>
        <authorList>
            <person name="Parey E."/>
            <person name="Louis A."/>
            <person name="Montfort J."/>
            <person name="Bouchez O."/>
            <person name="Roques C."/>
            <person name="Iampietro C."/>
            <person name="Lluch J."/>
            <person name="Castinel A."/>
            <person name="Donnadieu C."/>
            <person name="Desvignes T."/>
            <person name="Floi Bucao C."/>
            <person name="Jouanno E."/>
            <person name="Wen M."/>
            <person name="Mejri S."/>
            <person name="Dirks R."/>
            <person name="Jansen H."/>
            <person name="Henkel C."/>
            <person name="Chen W.J."/>
            <person name="Zahm M."/>
            <person name="Cabau C."/>
            <person name="Klopp C."/>
            <person name="Thompson A.W."/>
            <person name="Robinson-Rechavi M."/>
            <person name="Braasch I."/>
            <person name="Lecointre G."/>
            <person name="Bobe J."/>
            <person name="Postlethwait J.H."/>
            <person name="Berthelot C."/>
            <person name="Roest Crollius H."/>
            <person name="Guiguen Y."/>
        </authorList>
    </citation>
    <scope>NUCLEOTIDE SEQUENCE</scope>
    <source>
        <strain evidence="2">WJC10195</strain>
    </source>
</reference>
<dbReference type="Proteomes" id="UP001152622">
    <property type="component" value="Chromosome 13"/>
</dbReference>
<dbReference type="AlphaFoldDB" id="A0A9Q1ES90"/>
<proteinExistence type="predicted"/>
<gene>
    <name evidence="2" type="ORF">SKAU_G00314200</name>
</gene>
<protein>
    <submittedName>
        <fullName evidence="2">Uncharacterized protein</fullName>
    </submittedName>
</protein>